<organism evidence="5 6">
    <name type="scientific">Priapulus caudatus</name>
    <name type="common">Priapulid worm</name>
    <dbReference type="NCBI Taxonomy" id="37621"/>
    <lineage>
        <taxon>Eukaryota</taxon>
        <taxon>Metazoa</taxon>
        <taxon>Ecdysozoa</taxon>
        <taxon>Scalidophora</taxon>
        <taxon>Priapulida</taxon>
        <taxon>Priapulimorpha</taxon>
        <taxon>Priapulimorphida</taxon>
        <taxon>Priapulidae</taxon>
        <taxon>Priapulus</taxon>
    </lineage>
</organism>
<accession>A0ABM1ETU2</accession>
<name>A0ABM1ETU2_PRICU</name>
<reference evidence="6" key="1">
    <citation type="submission" date="2025-08" db="UniProtKB">
        <authorList>
            <consortium name="RefSeq"/>
        </authorList>
    </citation>
    <scope>IDENTIFICATION</scope>
</reference>
<dbReference type="Proteomes" id="UP000695022">
    <property type="component" value="Unplaced"/>
</dbReference>
<evidence type="ECO:0000259" key="3">
    <source>
        <dbReference type="Pfam" id="PF13359"/>
    </source>
</evidence>
<comment type="cofactor">
    <cofactor evidence="1">
        <name>a divalent metal cation</name>
        <dbReference type="ChEBI" id="CHEBI:60240"/>
    </cofactor>
</comment>
<evidence type="ECO:0000313" key="5">
    <source>
        <dbReference type="Proteomes" id="UP000695022"/>
    </source>
</evidence>
<sequence length="462" mass="51727">MVEDKEIKRVVKAQKKVDKGVALRALVTRGLPAPAATNARRSSIDKAIASFQRDIGAPLSIEGTVSLLKKLKCTAVPHVFPWNSRCSSSSREQMERVSGRQRATQMHLELKDTQRFNALSVLGAEDDVVESNMDNLADSGDRSSTDEGVSAHAVDVATQSTESCSYSARKFLFDDKGMQFYTGLDSYKKIELVLNTLGPAAYSLYYFNDTLPSLSVPDHFFLTLVKLRRHTTDFELSRLFEISEKSVANICVTWINFMAVEWDEIDWWPVKELVKYYMPSDFKMKFPATRVILDGTECPIMKPADALAQQATFSSYKNRNTVKVVVGASPGGLVSYVSPAYGGSTSDRQVVERSNLMKIYDSGDSVMVDKGFSVQDLFVSSNVTINIPTFFKKRNRLSCATVINDRKIASKRVYIERIIGLAKTYKILREPMNNTEFALSSKILKVCFYLCNFRANIVPKDA</sequence>
<evidence type="ECO:0000256" key="2">
    <source>
        <dbReference type="ARBA" id="ARBA00022723"/>
    </source>
</evidence>
<gene>
    <name evidence="6" type="primary">LOC106815637</name>
</gene>
<dbReference type="InterPro" id="IPR027805">
    <property type="entry name" value="Transposase_HTH_dom"/>
</dbReference>
<dbReference type="GeneID" id="106815637"/>
<protein>
    <submittedName>
        <fullName evidence="6">Uncharacterized protein LOC106815637</fullName>
    </submittedName>
</protein>
<keyword evidence="5" id="KW-1185">Reference proteome</keyword>
<evidence type="ECO:0000256" key="1">
    <source>
        <dbReference type="ARBA" id="ARBA00001968"/>
    </source>
</evidence>
<dbReference type="PANTHER" id="PTHR23080">
    <property type="entry name" value="THAP DOMAIN PROTEIN"/>
    <property type="match status" value="1"/>
</dbReference>
<feature type="domain" description="Transposase Helix-turn-helix" evidence="4">
    <location>
        <begin position="213"/>
        <end position="260"/>
    </location>
</feature>
<keyword evidence="2" id="KW-0479">Metal-binding</keyword>
<evidence type="ECO:0000259" key="4">
    <source>
        <dbReference type="Pfam" id="PF13613"/>
    </source>
</evidence>
<dbReference type="InterPro" id="IPR027806">
    <property type="entry name" value="HARBI1_dom"/>
</dbReference>
<evidence type="ECO:0000313" key="6">
    <source>
        <dbReference type="RefSeq" id="XP_014675613.1"/>
    </source>
</evidence>
<proteinExistence type="predicted"/>
<dbReference type="Pfam" id="PF13613">
    <property type="entry name" value="HTH_Tnp_4"/>
    <property type="match status" value="1"/>
</dbReference>
<feature type="domain" description="DDE Tnp4" evidence="3">
    <location>
        <begin position="293"/>
        <end position="452"/>
    </location>
</feature>
<dbReference type="Pfam" id="PF13359">
    <property type="entry name" value="DDE_Tnp_4"/>
    <property type="match status" value="1"/>
</dbReference>
<dbReference type="RefSeq" id="XP_014675613.1">
    <property type="nucleotide sequence ID" value="XM_014820127.1"/>
</dbReference>